<dbReference type="EMBL" id="VAHF01000011">
    <property type="protein sequence ID" value="TXG50682.1"/>
    <property type="molecule type" value="Genomic_DNA"/>
</dbReference>
<dbReference type="SUPFAM" id="SSF53474">
    <property type="entry name" value="alpha/beta-Hydrolases"/>
    <property type="match status" value="1"/>
</dbReference>
<dbReference type="PANTHER" id="PTHR31479">
    <property type="entry name" value="ALPHA/BETA-HYDROLASES SUPERFAMILY PROTEIN"/>
    <property type="match status" value="1"/>
</dbReference>
<comment type="caution">
    <text evidence="3">The sequence shown here is derived from an EMBL/GenBank/DDBJ whole genome shotgun (WGS) entry which is preliminary data.</text>
</comment>
<keyword evidence="1" id="KW-0378">Hydrolase</keyword>
<dbReference type="PANTHER" id="PTHR31479:SF2">
    <property type="entry name" value="ALPHA_BETA-HYDROLASES SUPERFAMILY PROTEIN"/>
    <property type="match status" value="1"/>
</dbReference>
<dbReference type="Gene3D" id="3.40.50.1820">
    <property type="entry name" value="alpha/beta hydrolase"/>
    <property type="match status" value="1"/>
</dbReference>
<dbReference type="Proteomes" id="UP000323000">
    <property type="component" value="Chromosome 11"/>
</dbReference>
<dbReference type="InterPro" id="IPR002921">
    <property type="entry name" value="Fungal_lipase-type"/>
</dbReference>
<gene>
    <name evidence="3" type="ORF">EZV62_023206</name>
</gene>
<evidence type="ECO:0000313" key="3">
    <source>
        <dbReference type="EMBL" id="TXG50682.1"/>
    </source>
</evidence>
<evidence type="ECO:0000256" key="1">
    <source>
        <dbReference type="ARBA" id="ARBA00022801"/>
    </source>
</evidence>
<dbReference type="AlphaFoldDB" id="A0A5C7H2F4"/>
<dbReference type="GO" id="GO:0016787">
    <property type="term" value="F:hydrolase activity"/>
    <property type="evidence" value="ECO:0007669"/>
    <property type="project" value="UniProtKB-KW"/>
</dbReference>
<dbReference type="GO" id="GO:0006629">
    <property type="term" value="P:lipid metabolic process"/>
    <property type="evidence" value="ECO:0007669"/>
    <property type="project" value="InterPro"/>
</dbReference>
<dbReference type="InterPro" id="IPR029058">
    <property type="entry name" value="AB_hydrolase_fold"/>
</dbReference>
<feature type="domain" description="Fungal lipase-type" evidence="2">
    <location>
        <begin position="143"/>
        <end position="190"/>
    </location>
</feature>
<organism evidence="3 4">
    <name type="scientific">Acer yangbiense</name>
    <dbReference type="NCBI Taxonomy" id="1000413"/>
    <lineage>
        <taxon>Eukaryota</taxon>
        <taxon>Viridiplantae</taxon>
        <taxon>Streptophyta</taxon>
        <taxon>Embryophyta</taxon>
        <taxon>Tracheophyta</taxon>
        <taxon>Spermatophyta</taxon>
        <taxon>Magnoliopsida</taxon>
        <taxon>eudicotyledons</taxon>
        <taxon>Gunneridae</taxon>
        <taxon>Pentapetalae</taxon>
        <taxon>rosids</taxon>
        <taxon>malvids</taxon>
        <taxon>Sapindales</taxon>
        <taxon>Sapindaceae</taxon>
        <taxon>Hippocastanoideae</taxon>
        <taxon>Acereae</taxon>
        <taxon>Acer</taxon>
    </lineage>
</organism>
<accession>A0A5C7H2F4</accession>
<dbReference type="Pfam" id="PF01764">
    <property type="entry name" value="Lipase_3"/>
    <property type="match status" value="1"/>
</dbReference>
<protein>
    <recommendedName>
        <fullName evidence="2">Fungal lipase-type domain-containing protein</fullName>
    </recommendedName>
</protein>
<dbReference type="OrthoDB" id="941491at2759"/>
<proteinExistence type="predicted"/>
<sequence>MICFLMESESQDFRVSGPSHLTTIDWTNEHHKRSVAASLVKGVYVVERDRLQNRKGSQALASPWWESFNFQMLRRLEDVDSSIFGAIYKFIPPASHNNLSAGGCPCYVIAFRGTITDPDSLTRDLKLNVHLALNTLHSTPSFEIAMKAVRDMVAPVGSSPNCPNVWLAGHSLGSATALLTGKTMAKTGIFLESFLFNPPFPSALIEKIKLKKVKLGIRIVSSTATSLLALAMAKKSGDPFLNLSTWVPCLYVNPADHICSGYVGYFEHKKRMVELGVGGIERLATQHSLRGLFKSMVKESEDSEPLHRIPSANLMVNSTPSSGLKQAHGIRQWWRPDLHLEPILYQYN</sequence>
<evidence type="ECO:0000313" key="4">
    <source>
        <dbReference type="Proteomes" id="UP000323000"/>
    </source>
</evidence>
<reference evidence="4" key="1">
    <citation type="journal article" date="2019" name="Gigascience">
        <title>De novo genome assembly of the endangered Acer yangbiense, a plant species with extremely small populations endemic to Yunnan Province, China.</title>
        <authorList>
            <person name="Yang J."/>
            <person name="Wariss H.M."/>
            <person name="Tao L."/>
            <person name="Zhang R."/>
            <person name="Yun Q."/>
            <person name="Hollingsworth P."/>
            <person name="Dao Z."/>
            <person name="Luo G."/>
            <person name="Guo H."/>
            <person name="Ma Y."/>
            <person name="Sun W."/>
        </authorList>
    </citation>
    <scope>NUCLEOTIDE SEQUENCE [LARGE SCALE GENOMIC DNA]</scope>
    <source>
        <strain evidence="4">cv. Malutang</strain>
    </source>
</reference>
<name>A0A5C7H2F4_9ROSI</name>
<keyword evidence="4" id="KW-1185">Reference proteome</keyword>
<evidence type="ECO:0000259" key="2">
    <source>
        <dbReference type="Pfam" id="PF01764"/>
    </source>
</evidence>